<evidence type="ECO:0000313" key="10">
    <source>
        <dbReference type="EMBL" id="KAK9500922.1"/>
    </source>
</evidence>
<name>A0AAW1CWD0_9HEMI</name>
<dbReference type="Proteomes" id="UP001461498">
    <property type="component" value="Unassembled WGS sequence"/>
</dbReference>
<evidence type="ECO:0000256" key="6">
    <source>
        <dbReference type="ARBA" id="ARBA00023242"/>
    </source>
</evidence>
<dbReference type="PIRSF" id="PIRSF017706">
    <property type="entry name" value="TFIP11"/>
    <property type="match status" value="1"/>
</dbReference>
<dbReference type="Pfam" id="PF07842">
    <property type="entry name" value="GCFC"/>
    <property type="match status" value="1"/>
</dbReference>
<proteinExistence type="inferred from homology"/>
<dbReference type="SMART" id="SM00443">
    <property type="entry name" value="G_patch"/>
    <property type="match status" value="1"/>
</dbReference>
<dbReference type="PROSITE" id="PS50174">
    <property type="entry name" value="G_PATCH"/>
    <property type="match status" value="1"/>
</dbReference>
<gene>
    <name evidence="10" type="ORF">O3M35_002085</name>
</gene>
<reference evidence="10 11" key="1">
    <citation type="submission" date="2022-12" db="EMBL/GenBank/DDBJ databases">
        <title>Chromosome-level genome assembly of true bugs.</title>
        <authorList>
            <person name="Ma L."/>
            <person name="Li H."/>
        </authorList>
    </citation>
    <scope>NUCLEOTIDE SEQUENCE [LARGE SCALE GENOMIC DNA]</scope>
    <source>
        <strain evidence="10">Lab_2022b</strain>
    </source>
</reference>
<keyword evidence="6 7" id="KW-0539">Nucleus</keyword>
<dbReference type="InterPro" id="IPR045211">
    <property type="entry name" value="TFP11/STIP/Ntr1"/>
</dbReference>
<feature type="region of interest" description="Disordered" evidence="8">
    <location>
        <begin position="1"/>
        <end position="115"/>
    </location>
</feature>
<dbReference type="GO" id="GO:0000390">
    <property type="term" value="P:spliceosomal complex disassembly"/>
    <property type="evidence" value="ECO:0007669"/>
    <property type="project" value="InterPro"/>
</dbReference>
<feature type="compositionally biased region" description="Acidic residues" evidence="8">
    <location>
        <begin position="88"/>
        <end position="98"/>
    </location>
</feature>
<dbReference type="Pfam" id="PF01585">
    <property type="entry name" value="G-patch"/>
    <property type="match status" value="1"/>
</dbReference>
<feature type="compositionally biased region" description="Acidic residues" evidence="8">
    <location>
        <begin position="1"/>
        <end position="18"/>
    </location>
</feature>
<dbReference type="AlphaFoldDB" id="A0AAW1CWD0"/>
<sequence length="819" mass="92760">MSDEEYETFEITDYDLENEFNINRRRRTTKNQQIYGIWSRDSDDEDSEGRPSFKSNNRKTKNLSSAPIGFVSGGVQQAGQEKEKKQEGDDEDEEDGDDIMIQAGSSSSDEDKEPRAAFKLDSLLSSGPEEIAGLRKKHYKHNSVLSNKGVGTWEKHTKGIGAKLLLQMGFQPGKGLGKDLQGIQAPIEAKLRKGRGAIGAYGPEKAQKIAEIKPEIPKVKETLDKISQWKKGDQGKSKKAKYVYKSIEDVLDQSWQPQRKREFNELSKVKVIDMTGPEQRVLSGYHAISGNQKPSDEWDIRKDKKFTNFEMPELLHNLNLLVDICEQDIIAKDRQLRYNEDRIVSLKNDKETMQKVVDQEEATITSLEHVLNVLESLTQGSKNGTTTLDDVAIAYQQLQTNNPTEYIMYNLAGLAPGILKPLLKKEMEQWSPLLDPRGPLDLILKWAGLLASAQGTTLAAVSGGAQATLADPLHRILWEIWAPEIIKSISCWNAKEPAPMQALFETWESVVPKWILENLLQQQVMAKLQETVDQWNPVTDTIPIHTWVLPWMPQLGKRIRVSVLPVIRQKLAAALTGWHPSDSSARYMLQPWATVFTPQEMDTFLVNNILPKLGQALGQMYISHQNLNIDAWKWVMEWNELVRPPLMADLLDQHFFPKWLQVLTVWLNTCPNYDQVMAWYSGWKSVIPAHLLEQQRVKDHLRTALELMSRSVGGPVLPPPPPPPPPPEISAGRFQGMAEAVRTATQMVEGFKDLVQKRCEERGIIFHPLANRYREGKQLYRCGSIQMYIDRNVIFSCEHNTGNWVPISLQALLDTAGVG</sequence>
<evidence type="ECO:0000256" key="5">
    <source>
        <dbReference type="ARBA" id="ARBA00023187"/>
    </source>
</evidence>
<protein>
    <recommendedName>
        <fullName evidence="9">G-patch domain-containing protein</fullName>
    </recommendedName>
</protein>
<dbReference type="PANTHER" id="PTHR23329:SF1">
    <property type="entry name" value="TUFTELIN-INTERACTING PROTEIN 11"/>
    <property type="match status" value="1"/>
</dbReference>
<dbReference type="InterPro" id="IPR000467">
    <property type="entry name" value="G_patch_dom"/>
</dbReference>
<evidence type="ECO:0000313" key="11">
    <source>
        <dbReference type="Proteomes" id="UP001461498"/>
    </source>
</evidence>
<evidence type="ECO:0000256" key="7">
    <source>
        <dbReference type="PIRNR" id="PIRNR017706"/>
    </source>
</evidence>
<keyword evidence="3 7" id="KW-0507">mRNA processing</keyword>
<comment type="subcellular location">
    <subcellularLocation>
        <location evidence="1 7">Nucleus</location>
    </subcellularLocation>
</comment>
<dbReference type="EMBL" id="JAPXFL010000010">
    <property type="protein sequence ID" value="KAK9500922.1"/>
    <property type="molecule type" value="Genomic_DNA"/>
</dbReference>
<comment type="similarity">
    <text evidence="2 7">Belongs to the TFP11/STIP family.</text>
</comment>
<evidence type="ECO:0000256" key="4">
    <source>
        <dbReference type="ARBA" id="ARBA00022728"/>
    </source>
</evidence>
<dbReference type="InterPro" id="IPR022159">
    <property type="entry name" value="STIP/TFIP11_N"/>
</dbReference>
<evidence type="ECO:0000256" key="1">
    <source>
        <dbReference type="ARBA" id="ARBA00004123"/>
    </source>
</evidence>
<organism evidence="10 11">
    <name type="scientific">Rhynocoris fuscipes</name>
    <dbReference type="NCBI Taxonomy" id="488301"/>
    <lineage>
        <taxon>Eukaryota</taxon>
        <taxon>Metazoa</taxon>
        <taxon>Ecdysozoa</taxon>
        <taxon>Arthropoda</taxon>
        <taxon>Hexapoda</taxon>
        <taxon>Insecta</taxon>
        <taxon>Pterygota</taxon>
        <taxon>Neoptera</taxon>
        <taxon>Paraneoptera</taxon>
        <taxon>Hemiptera</taxon>
        <taxon>Heteroptera</taxon>
        <taxon>Panheteroptera</taxon>
        <taxon>Cimicomorpha</taxon>
        <taxon>Reduviidae</taxon>
        <taxon>Harpactorinae</taxon>
        <taxon>Harpactorini</taxon>
        <taxon>Rhynocoris</taxon>
    </lineage>
</organism>
<dbReference type="GO" id="GO:0071008">
    <property type="term" value="C:U2-type post-mRNA release spliceosomal complex"/>
    <property type="evidence" value="ECO:0007669"/>
    <property type="project" value="TreeGrafter"/>
</dbReference>
<evidence type="ECO:0000256" key="2">
    <source>
        <dbReference type="ARBA" id="ARBA00010900"/>
    </source>
</evidence>
<accession>A0AAW1CWD0</accession>
<keyword evidence="4 7" id="KW-0747">Spliceosome</keyword>
<dbReference type="InterPro" id="IPR024933">
    <property type="entry name" value="TFP11"/>
</dbReference>
<feature type="domain" description="G-patch" evidence="9">
    <location>
        <begin position="157"/>
        <end position="203"/>
    </location>
</feature>
<dbReference type="Pfam" id="PF12457">
    <property type="entry name" value="TIP_N"/>
    <property type="match status" value="1"/>
</dbReference>
<dbReference type="InterPro" id="IPR022783">
    <property type="entry name" value="GCFC_dom"/>
</dbReference>
<dbReference type="PANTHER" id="PTHR23329">
    <property type="entry name" value="TUFTELIN-INTERACTING PROTEIN 11-RELATED"/>
    <property type="match status" value="1"/>
</dbReference>
<keyword evidence="11" id="KW-1185">Reference proteome</keyword>
<keyword evidence="5 7" id="KW-0508">mRNA splicing</keyword>
<evidence type="ECO:0000256" key="8">
    <source>
        <dbReference type="SAM" id="MobiDB-lite"/>
    </source>
</evidence>
<dbReference type="GO" id="GO:0003676">
    <property type="term" value="F:nucleic acid binding"/>
    <property type="evidence" value="ECO:0007669"/>
    <property type="project" value="InterPro"/>
</dbReference>
<evidence type="ECO:0000256" key="3">
    <source>
        <dbReference type="ARBA" id="ARBA00022664"/>
    </source>
</evidence>
<evidence type="ECO:0000259" key="9">
    <source>
        <dbReference type="PROSITE" id="PS50174"/>
    </source>
</evidence>
<comment type="caution">
    <text evidence="10">The sequence shown here is derived from an EMBL/GenBank/DDBJ whole genome shotgun (WGS) entry which is preliminary data.</text>
</comment>